<keyword evidence="2" id="KW-0472">Membrane</keyword>
<reference evidence="4 5" key="1">
    <citation type="submission" date="2020-12" db="EMBL/GenBank/DDBJ databases">
        <title>Bacterial novel species Pedobacter sp. SD-b isolated from soil.</title>
        <authorList>
            <person name="Jung H.-Y."/>
        </authorList>
    </citation>
    <scope>NUCLEOTIDE SEQUENCE [LARGE SCALE GENOMIC DNA]</scope>
    <source>
        <strain evidence="4 5">SD-b</strain>
    </source>
</reference>
<keyword evidence="4" id="KW-0808">Transferase</keyword>
<dbReference type="InterPro" id="IPR003362">
    <property type="entry name" value="Bact_transf"/>
</dbReference>
<evidence type="ECO:0000313" key="5">
    <source>
        <dbReference type="Proteomes" id="UP000660024"/>
    </source>
</evidence>
<name>A0ABS1BM83_9SPHI</name>
<protein>
    <submittedName>
        <fullName evidence="4">Sugar transferase</fullName>
    </submittedName>
</protein>
<proteinExistence type="inferred from homology"/>
<comment type="similarity">
    <text evidence="1">Belongs to the bacterial sugar transferase family.</text>
</comment>
<gene>
    <name evidence="4" type="ORF">I5M32_13645</name>
</gene>
<evidence type="ECO:0000313" key="4">
    <source>
        <dbReference type="EMBL" id="MBK0384007.1"/>
    </source>
</evidence>
<evidence type="ECO:0000256" key="2">
    <source>
        <dbReference type="SAM" id="Phobius"/>
    </source>
</evidence>
<dbReference type="RefSeq" id="WP_200587322.1">
    <property type="nucleotide sequence ID" value="NZ_JAEHFY010000020.1"/>
</dbReference>
<dbReference type="Proteomes" id="UP000660024">
    <property type="component" value="Unassembled WGS sequence"/>
</dbReference>
<feature type="domain" description="Bacterial sugar transferase" evidence="3">
    <location>
        <begin position="164"/>
        <end position="355"/>
    </location>
</feature>
<dbReference type="GO" id="GO:0016740">
    <property type="term" value="F:transferase activity"/>
    <property type="evidence" value="ECO:0007669"/>
    <property type="project" value="UniProtKB-KW"/>
</dbReference>
<dbReference type="EMBL" id="JAEHFY010000020">
    <property type="protein sequence ID" value="MBK0384007.1"/>
    <property type="molecule type" value="Genomic_DNA"/>
</dbReference>
<keyword evidence="2" id="KW-1133">Transmembrane helix</keyword>
<evidence type="ECO:0000256" key="1">
    <source>
        <dbReference type="ARBA" id="ARBA00006464"/>
    </source>
</evidence>
<organism evidence="4 5">
    <name type="scientific">Pedobacter segetis</name>
    <dbReference type="NCBI Taxonomy" id="2793069"/>
    <lineage>
        <taxon>Bacteria</taxon>
        <taxon>Pseudomonadati</taxon>
        <taxon>Bacteroidota</taxon>
        <taxon>Sphingobacteriia</taxon>
        <taxon>Sphingobacteriales</taxon>
        <taxon>Sphingobacteriaceae</taxon>
        <taxon>Pedobacter</taxon>
    </lineage>
</organism>
<feature type="transmembrane region" description="Helical" evidence="2">
    <location>
        <begin position="166"/>
        <end position="190"/>
    </location>
</feature>
<dbReference type="PANTHER" id="PTHR30576:SF0">
    <property type="entry name" value="UNDECAPRENYL-PHOSPHATE N-ACETYLGALACTOSAMINYL 1-PHOSPHATE TRANSFERASE-RELATED"/>
    <property type="match status" value="1"/>
</dbReference>
<evidence type="ECO:0000259" key="3">
    <source>
        <dbReference type="Pfam" id="PF02397"/>
    </source>
</evidence>
<accession>A0ABS1BM83</accession>
<dbReference type="PANTHER" id="PTHR30576">
    <property type="entry name" value="COLANIC BIOSYNTHESIS UDP-GLUCOSE LIPID CARRIER TRANSFERASE"/>
    <property type="match status" value="1"/>
</dbReference>
<comment type="caution">
    <text evidence="4">The sequence shown here is derived from an EMBL/GenBank/DDBJ whole genome shotgun (WGS) entry which is preliminary data.</text>
</comment>
<dbReference type="Pfam" id="PF02397">
    <property type="entry name" value="Bac_transf"/>
    <property type="match status" value="1"/>
</dbReference>
<keyword evidence="2" id="KW-0812">Transmembrane</keyword>
<keyword evidence="5" id="KW-1185">Reference proteome</keyword>
<sequence>MQFSNVNVENNPSSNSIVNILHYSSLFEEDINKVFDNSEFFLKRADSISELKHYTHIISTSDVFSVIIIEVENSMFQEAHDFILSLKNNFFTKAFTTIFLLTEPNKLYVRKAMEIGVSDCYFAPIPFEDLKERVKFLNFYKSLRSQVSQLSQVPQAAYQMPLSKRLLDLTVACASIIILFPLLVVVAILVKLDSPGPVFYNSKRVGTGYKIFDFYKFRSMRMGADAEIASLADQNQYGNAAFFKFENDPRVTKLGTFLRNSSIDELPQLLNVIKGDMSLVGNRPLPLYEAEQLTTNEWAMRFLGPAGLTGLWQISKRGKKDMSERERKLLDNYYAKNYSLWLDIKIILKTLPALIQKEKV</sequence>